<dbReference type="VEuPathDB" id="TriTrypDB:TvY486_0018070"/>
<sequence length="744" mass="80938">MLWGVVTLWLLAPVALVTPLKKYDDEKLFIKKDFRDNYENMLVANAPKTIVLVGTVIGEVKRTLRALKTVLEIKTLREAELALLNMSSVNSANNTVTEYLTDIEMAILPRLNGILKNSTNRAIGKIENGSDLFYEALNETSQQKDFLAQKSVAVNLSVDGLLARSSNISKHWEGVKKNVTDMWNTTRFFFNRAADLYRHTPGYDKPDKDLYYDWVRFSAALEVVFEKNLKLTKSSASNDIDKSPVQAVVASLQNVSENGAKLERSKTNLEEKLTVMRRELCEFQAKLNASRKGLEGIKKVGMVYAGGDVLRSDNVTKIIAEVVSTNRLASANLSGVESVTSSPRYANKSVFPLLGDAGEKSKAAKEAVEMSGKALSDAEDALSSSRSKEGNITDALTKTRALLDNATNSFREISTSLRVVAGDAVGIACNTIVVLSVSGNETQLIENTLVKMNGLTHLNRSREEMQPVNKQLSELNSSLMDAEMKAENARASRLSAEALVKNASKTAREALQKLLAEKKKALCATVTKLGAHNVTLVNLRHQLGQLITNVAREEARVADADNAAMSVTKGSPSAAPSAASARRMHRRAARLSMVVSKKVTALAGASKEAMAVASEHASRIKRTFTEALHNISMDGIPSQVPVARDVCDSGDNVLVLESFLGAATSAEEALTRLISAGETVRAVEDMRRGIEHLRGLEGRVRAYADGAVKAEVEARRLAAEDTKRPECESLDTQLMRFLGQSVGA</sequence>
<dbReference type="Proteomes" id="UP000009027">
    <property type="component" value="Unassembled WGS sequence"/>
</dbReference>
<keyword evidence="2" id="KW-0732">Signal</keyword>
<proteinExistence type="predicted"/>
<feature type="signal peptide" evidence="2">
    <location>
        <begin position="1"/>
        <end position="19"/>
    </location>
</feature>
<keyword evidence="1" id="KW-0175">Coiled coil</keyword>
<dbReference type="AlphaFoldDB" id="F9WNI3"/>
<feature type="coiled-coil region" evidence="1">
    <location>
        <begin position="252"/>
        <end position="279"/>
    </location>
</feature>
<name>F9WNI3_TRYVY</name>
<feature type="chain" id="PRO_5003389382" evidence="2">
    <location>
        <begin position="20"/>
        <end position="744"/>
    </location>
</feature>
<evidence type="ECO:0000313" key="4">
    <source>
        <dbReference type="Proteomes" id="UP000009027"/>
    </source>
</evidence>
<gene>
    <name evidence="3" type="ORF">TvY486_0018070</name>
</gene>
<keyword evidence="4" id="KW-1185">Reference proteome</keyword>
<reference evidence="3 4" key="1">
    <citation type="journal article" date="2012" name="Proc. Natl. Acad. Sci. U.S.A.">
        <title>Antigenic diversity is generated by distinct evolutionary mechanisms in African trypanosome species.</title>
        <authorList>
            <person name="Jackson A.P."/>
            <person name="Berry A."/>
            <person name="Aslett M."/>
            <person name="Allison H.C."/>
            <person name="Burton P."/>
            <person name="Vavrova-Anderson J."/>
            <person name="Brown R."/>
            <person name="Browne H."/>
            <person name="Corton N."/>
            <person name="Hauser H."/>
            <person name="Gamble J."/>
            <person name="Gilderthorp R."/>
            <person name="Marcello L."/>
            <person name="McQuillan J."/>
            <person name="Otto T.D."/>
            <person name="Quail M.A."/>
            <person name="Sanders M.J."/>
            <person name="van Tonder A."/>
            <person name="Ginger M.L."/>
            <person name="Field M.C."/>
            <person name="Barry J.D."/>
            <person name="Hertz-Fowler C."/>
            <person name="Berriman M."/>
        </authorList>
    </citation>
    <scope>NUCLEOTIDE SEQUENCE</scope>
    <source>
        <strain evidence="3 4">Y486</strain>
    </source>
</reference>
<accession>F9WNI3</accession>
<evidence type="ECO:0000256" key="1">
    <source>
        <dbReference type="SAM" id="Coils"/>
    </source>
</evidence>
<dbReference type="EMBL" id="CAEX01002620">
    <property type="protein sequence ID" value="CCD19101.1"/>
    <property type="molecule type" value="Genomic_DNA"/>
</dbReference>
<organism evidence="3 4">
    <name type="scientific">Trypanosoma vivax (strain Y486)</name>
    <dbReference type="NCBI Taxonomy" id="1055687"/>
    <lineage>
        <taxon>Eukaryota</taxon>
        <taxon>Discoba</taxon>
        <taxon>Euglenozoa</taxon>
        <taxon>Kinetoplastea</taxon>
        <taxon>Metakinetoplastina</taxon>
        <taxon>Trypanosomatida</taxon>
        <taxon>Trypanosomatidae</taxon>
        <taxon>Trypanosoma</taxon>
        <taxon>Duttonella</taxon>
    </lineage>
</organism>
<evidence type="ECO:0000256" key="2">
    <source>
        <dbReference type="SAM" id="SignalP"/>
    </source>
</evidence>
<protein>
    <submittedName>
        <fullName evidence="3">Uncharacterized protein</fullName>
    </submittedName>
</protein>
<evidence type="ECO:0000313" key="3">
    <source>
        <dbReference type="EMBL" id="CCD19101.1"/>
    </source>
</evidence>